<dbReference type="InterPro" id="IPR012336">
    <property type="entry name" value="Thioredoxin-like_fold"/>
</dbReference>
<feature type="transmembrane region" description="Helical" evidence="6">
    <location>
        <begin position="42"/>
        <end position="64"/>
    </location>
</feature>
<evidence type="ECO:0000313" key="8">
    <source>
        <dbReference type="EMBL" id="ABY22200.1"/>
    </source>
</evidence>
<dbReference type="PANTHER" id="PTHR13887:SF14">
    <property type="entry name" value="DISULFIDE BOND FORMATION PROTEIN D"/>
    <property type="match status" value="1"/>
</dbReference>
<gene>
    <name evidence="8" type="ordered locus">RSal33209_0449</name>
</gene>
<proteinExistence type="inferred from homology"/>
<organism evidence="8 9">
    <name type="scientific">Renibacterium salmoninarum (strain ATCC 33209 / DSM 20767 / JCM 11484 / NBRC 15589 / NCIMB 2235)</name>
    <dbReference type="NCBI Taxonomy" id="288705"/>
    <lineage>
        <taxon>Bacteria</taxon>
        <taxon>Bacillati</taxon>
        <taxon>Actinomycetota</taxon>
        <taxon>Actinomycetes</taxon>
        <taxon>Micrococcales</taxon>
        <taxon>Micrococcaceae</taxon>
        <taxon>Renibacterium</taxon>
    </lineage>
</organism>
<dbReference type="InterPro" id="IPR036249">
    <property type="entry name" value="Thioredoxin-like_sf"/>
</dbReference>
<dbReference type="HOGENOM" id="CLU_000288_47_3_11"/>
<reference evidence="9" key="1">
    <citation type="journal article" date="2008" name="J. Bacteriol.">
        <title>Genome sequence of the fish pathogen Renibacterium salmoninarum suggests reductive evolution away from an environmental Arthrobacter ancestor.</title>
        <authorList>
            <person name="Wiens G.D."/>
            <person name="Rockey D.D."/>
            <person name="Wu Z."/>
            <person name="Chang J."/>
            <person name="Levy R."/>
            <person name="Crane S."/>
            <person name="Chen D.S."/>
            <person name="Capri G.R."/>
            <person name="Burnett J.R."/>
            <person name="Sudheesh P.S."/>
            <person name="Schipma M.J."/>
            <person name="Burd H."/>
            <person name="Bhattacharyya A."/>
            <person name="Rhodes L.D."/>
            <person name="Kaul R."/>
            <person name="Strom M.S."/>
        </authorList>
    </citation>
    <scope>NUCLEOTIDE SEQUENCE [LARGE SCALE GENOMIC DNA]</scope>
    <source>
        <strain evidence="9">ATCC 33209 / DSM 20767 / JCM 11484 / NBRC 15589 / NCIMB 2235</strain>
    </source>
</reference>
<keyword evidence="2" id="KW-0732">Signal</keyword>
<dbReference type="Gene3D" id="3.40.30.10">
    <property type="entry name" value="Glutaredoxin"/>
    <property type="match status" value="1"/>
</dbReference>
<sequence length="305" mass="32639">MGERWKTRTHRKCLKAERTAAAREQARLVREAEVRRRKRNGWLIRGGVLVASVAVLAVVALIVLTTMRNNAPIADRGPVPASSNAFGGMVFAKDNALVKPTSALTEVDKNALPAAPTSKPTAAIDPDKIGIAAAPVGQPIQVVAYVDFICEYCKAFESANASVLKKFQDQGNITLEYRPAGLLDGASTTNYSSRSAAAAACVADSAPEKYFDFFTSLYKNQPAESGPGLSNDQLKKYAKDVGADIGSCLDAGTYRPLVQYMTSQALAHGISSTPTVFVDGKPYNSKVQGFADFEPFVQSVIDAKK</sequence>
<dbReference type="AlphaFoldDB" id="A9WM68"/>
<dbReference type="GO" id="GO:0016853">
    <property type="term" value="F:isomerase activity"/>
    <property type="evidence" value="ECO:0007669"/>
    <property type="project" value="UniProtKB-KW"/>
</dbReference>
<keyword evidence="3" id="KW-0560">Oxidoreductase</keyword>
<evidence type="ECO:0000256" key="4">
    <source>
        <dbReference type="ARBA" id="ARBA00023157"/>
    </source>
</evidence>
<dbReference type="GO" id="GO:0016491">
    <property type="term" value="F:oxidoreductase activity"/>
    <property type="evidence" value="ECO:0007669"/>
    <property type="project" value="UniProtKB-KW"/>
</dbReference>
<dbReference type="KEGG" id="rsa:RSal33209_0449"/>
<dbReference type="eggNOG" id="COG1651">
    <property type="taxonomic scope" value="Bacteria"/>
</dbReference>
<keyword evidence="6" id="KW-1133">Transmembrane helix</keyword>
<evidence type="ECO:0000256" key="2">
    <source>
        <dbReference type="ARBA" id="ARBA00022729"/>
    </source>
</evidence>
<name>A9WM68_RENSM</name>
<evidence type="ECO:0000256" key="6">
    <source>
        <dbReference type="SAM" id="Phobius"/>
    </source>
</evidence>
<dbReference type="Pfam" id="PF13462">
    <property type="entry name" value="Thioredoxin_4"/>
    <property type="match status" value="1"/>
</dbReference>
<keyword evidence="8" id="KW-0413">Isomerase</keyword>
<dbReference type="SUPFAM" id="SSF52833">
    <property type="entry name" value="Thioredoxin-like"/>
    <property type="match status" value="1"/>
</dbReference>
<dbReference type="STRING" id="288705.RSal33209_0449"/>
<keyword evidence="4" id="KW-1015">Disulfide bond</keyword>
<keyword evidence="5" id="KW-0676">Redox-active center</keyword>
<evidence type="ECO:0000256" key="1">
    <source>
        <dbReference type="ARBA" id="ARBA00005791"/>
    </source>
</evidence>
<evidence type="ECO:0000313" key="9">
    <source>
        <dbReference type="Proteomes" id="UP000002007"/>
    </source>
</evidence>
<comment type="similarity">
    <text evidence="1">Belongs to the thioredoxin family. DsbA subfamily.</text>
</comment>
<evidence type="ECO:0000256" key="3">
    <source>
        <dbReference type="ARBA" id="ARBA00023002"/>
    </source>
</evidence>
<feature type="domain" description="Thioredoxin-like fold" evidence="7">
    <location>
        <begin position="140"/>
        <end position="286"/>
    </location>
</feature>
<keyword evidence="6" id="KW-0812">Transmembrane</keyword>
<dbReference type="RefSeq" id="WP_012243904.1">
    <property type="nucleotide sequence ID" value="NC_010168.1"/>
</dbReference>
<protein>
    <submittedName>
        <fullName evidence="8">Disulfide bond isomerase</fullName>
    </submittedName>
</protein>
<dbReference type="PANTHER" id="PTHR13887">
    <property type="entry name" value="GLUTATHIONE S-TRANSFERASE KAPPA"/>
    <property type="match status" value="1"/>
</dbReference>
<dbReference type="EMBL" id="CP000910">
    <property type="protein sequence ID" value="ABY22200.1"/>
    <property type="molecule type" value="Genomic_DNA"/>
</dbReference>
<evidence type="ECO:0000259" key="7">
    <source>
        <dbReference type="Pfam" id="PF13462"/>
    </source>
</evidence>
<accession>A9WM68</accession>
<keyword evidence="6" id="KW-0472">Membrane</keyword>
<evidence type="ECO:0000256" key="5">
    <source>
        <dbReference type="ARBA" id="ARBA00023284"/>
    </source>
</evidence>
<dbReference type="CDD" id="cd02972">
    <property type="entry name" value="DsbA_family"/>
    <property type="match status" value="1"/>
</dbReference>
<keyword evidence="9" id="KW-1185">Reference proteome</keyword>
<dbReference type="Proteomes" id="UP000002007">
    <property type="component" value="Chromosome"/>
</dbReference>